<feature type="coiled-coil region" evidence="1">
    <location>
        <begin position="163"/>
        <end position="191"/>
    </location>
</feature>
<dbReference type="GO" id="GO:0007098">
    <property type="term" value="P:centrosome cycle"/>
    <property type="evidence" value="ECO:0000318"/>
    <property type="project" value="GO_Central"/>
</dbReference>
<organism evidence="4 5">
    <name type="scientific">Helobdella robusta</name>
    <name type="common">Californian leech</name>
    <dbReference type="NCBI Taxonomy" id="6412"/>
    <lineage>
        <taxon>Eukaryota</taxon>
        <taxon>Metazoa</taxon>
        <taxon>Spiralia</taxon>
        <taxon>Lophotrochozoa</taxon>
        <taxon>Annelida</taxon>
        <taxon>Clitellata</taxon>
        <taxon>Hirudinea</taxon>
        <taxon>Rhynchobdellida</taxon>
        <taxon>Glossiphoniidae</taxon>
        <taxon>Helobdella</taxon>
    </lineage>
</organism>
<reference evidence="5" key="1">
    <citation type="submission" date="2012-12" db="EMBL/GenBank/DDBJ databases">
        <authorList>
            <person name="Hellsten U."/>
            <person name="Grimwood J."/>
            <person name="Chapman J.A."/>
            <person name="Shapiro H."/>
            <person name="Aerts A."/>
            <person name="Otillar R.P."/>
            <person name="Terry A.Y."/>
            <person name="Boore J.L."/>
            <person name="Simakov O."/>
            <person name="Marletaz F."/>
            <person name="Cho S.-J."/>
            <person name="Edsinger-Gonzales E."/>
            <person name="Havlak P."/>
            <person name="Kuo D.-H."/>
            <person name="Larsson T."/>
            <person name="Lv J."/>
            <person name="Arendt D."/>
            <person name="Savage R."/>
            <person name="Osoegawa K."/>
            <person name="de Jong P."/>
            <person name="Lindberg D.R."/>
            <person name="Seaver E.C."/>
            <person name="Weisblat D.A."/>
            <person name="Putnam N.H."/>
            <person name="Grigoriev I.V."/>
            <person name="Rokhsar D.S."/>
        </authorList>
    </citation>
    <scope>NUCLEOTIDE SEQUENCE</scope>
</reference>
<dbReference type="InParanoid" id="T1FBF7"/>
<dbReference type="Proteomes" id="UP000015101">
    <property type="component" value="Unassembled WGS sequence"/>
</dbReference>
<reference evidence="4" key="3">
    <citation type="submission" date="2015-06" db="UniProtKB">
        <authorList>
            <consortium name="EnsemblMetazoa"/>
        </authorList>
    </citation>
    <scope>IDENTIFICATION</scope>
</reference>
<keyword evidence="5" id="KW-1185">Reference proteome</keyword>
<dbReference type="EnsemblMetazoa" id="HelroT177270">
    <property type="protein sequence ID" value="HelroP177270"/>
    <property type="gene ID" value="HelroG177270"/>
</dbReference>
<reference evidence="3 5" key="2">
    <citation type="journal article" date="2013" name="Nature">
        <title>Insights into bilaterian evolution from three spiralian genomes.</title>
        <authorList>
            <person name="Simakov O."/>
            <person name="Marletaz F."/>
            <person name="Cho S.J."/>
            <person name="Edsinger-Gonzales E."/>
            <person name="Havlak P."/>
            <person name="Hellsten U."/>
            <person name="Kuo D.H."/>
            <person name="Larsson T."/>
            <person name="Lv J."/>
            <person name="Arendt D."/>
            <person name="Savage R."/>
            <person name="Osoegawa K."/>
            <person name="de Jong P."/>
            <person name="Grimwood J."/>
            <person name="Chapman J.A."/>
            <person name="Shapiro H."/>
            <person name="Aerts A."/>
            <person name="Otillar R.P."/>
            <person name="Terry A.Y."/>
            <person name="Boore J.L."/>
            <person name="Grigoriev I.V."/>
            <person name="Lindberg D.R."/>
            <person name="Seaver E.C."/>
            <person name="Weisblat D.A."/>
            <person name="Putnam N.H."/>
            <person name="Rokhsar D.S."/>
        </authorList>
    </citation>
    <scope>NUCLEOTIDE SEQUENCE</scope>
</reference>
<dbReference type="EMBL" id="AMQM01005987">
    <property type="status" value="NOT_ANNOTATED_CDS"/>
    <property type="molecule type" value="Genomic_DNA"/>
</dbReference>
<feature type="region of interest" description="Disordered" evidence="2">
    <location>
        <begin position="79"/>
        <end position="105"/>
    </location>
</feature>
<dbReference type="GO" id="GO:0070652">
    <property type="term" value="C:HAUS complex"/>
    <property type="evidence" value="ECO:0000318"/>
    <property type="project" value="GO_Central"/>
</dbReference>
<dbReference type="PANTHER" id="PTHR28588">
    <property type="entry name" value="HAUS AUGMIN-LIKE COMPLEX SUBUNIT 5"/>
    <property type="match status" value="1"/>
</dbReference>
<name>T1FBF7_HELRO</name>
<feature type="region of interest" description="Disordered" evidence="2">
    <location>
        <begin position="199"/>
        <end position="219"/>
    </location>
</feature>
<dbReference type="PANTHER" id="PTHR28588:SF1">
    <property type="entry name" value="HAUS AUGMIN-LIKE COMPLEX SUBUNIT 5"/>
    <property type="match status" value="1"/>
</dbReference>
<dbReference type="AlphaFoldDB" id="T1FBF7"/>
<dbReference type="InterPro" id="IPR029131">
    <property type="entry name" value="HAUS5"/>
</dbReference>
<evidence type="ECO:0000313" key="3">
    <source>
        <dbReference type="EMBL" id="ESN98041.1"/>
    </source>
</evidence>
<protein>
    <submittedName>
        <fullName evidence="3 4">Uncharacterized protein</fullName>
    </submittedName>
</protein>
<keyword evidence="1" id="KW-0175">Coiled coil</keyword>
<dbReference type="EMBL" id="KB097222">
    <property type="protein sequence ID" value="ESN98041.1"/>
    <property type="molecule type" value="Genomic_DNA"/>
</dbReference>
<feature type="coiled-coil region" evidence="1">
    <location>
        <begin position="313"/>
        <end position="340"/>
    </location>
</feature>
<dbReference type="Pfam" id="PF14817">
    <property type="entry name" value="HAUS5"/>
    <property type="match status" value="1"/>
</dbReference>
<accession>T1FBF7</accession>
<dbReference type="HOGENOM" id="CLU_461000_0_0_1"/>
<dbReference type="STRING" id="6412.T1FBF7"/>
<evidence type="ECO:0000256" key="2">
    <source>
        <dbReference type="SAM" id="MobiDB-lite"/>
    </source>
</evidence>
<dbReference type="CTD" id="20206156"/>
<dbReference type="GO" id="GO:0005813">
    <property type="term" value="C:centrosome"/>
    <property type="evidence" value="ECO:0000318"/>
    <property type="project" value="GO_Central"/>
</dbReference>
<dbReference type="GeneID" id="20206156"/>
<evidence type="ECO:0000256" key="1">
    <source>
        <dbReference type="SAM" id="Coils"/>
    </source>
</evidence>
<dbReference type="OrthoDB" id="2019614at2759"/>
<sequence length="592" mass="68581">MTSSSQAALVKDFQKWLTETMHIPENNKFNIHLRPDDCKVFMSDKYKHIWQYIVRNIRPANEVKKIKGNLLISSSNKNKDTKTLDKNVCQSKKSTSGDDNYDDDDEKMRHMTKELDKIERENSEIDDSIVILCKDIDRIKKEIIDQQLICNKRKTEVINQSIMNKLNDEMKKSLEERKDGLNELMMMVDERIKKLDDVRRKSEANENSPKARRIYNDDNDDDNKVKHLTTCCAMVEDYYHKSFLKAVNHNWLSQQLKIEDEVKLLVEKSTPYQTVSLLADSMDQSHRRLGQILANQKESFELEKRSAILKGAILKLEGHVKRLTKEIQEGQNKQEMMDKEKLFLNMKANSSLYNQSILSHQNKIVSYVRRELVGQFKYPTCQSQRLLYNEAELFNWIGLNKYKLINNVAMLFFILSAGNQSNASIHELLINEAWPYTKATNDVLDILELPSYKSSDGLLLFIAATILGVGLDSCQHARLRQSGSIGFGSSIHSQQICSLVDELKNLGVKLSIAEKQHIETYQPMIVSRINQSQQALAACARINRNLSDWWIQPAQHLVPWILVDELNVKGWLDRWNAIINKLKQKKNIKPIK</sequence>
<evidence type="ECO:0000313" key="5">
    <source>
        <dbReference type="Proteomes" id="UP000015101"/>
    </source>
</evidence>
<dbReference type="RefSeq" id="XP_009023741.1">
    <property type="nucleotide sequence ID" value="XM_009025493.1"/>
</dbReference>
<dbReference type="KEGG" id="hro:HELRODRAFT_177270"/>
<evidence type="ECO:0000313" key="4">
    <source>
        <dbReference type="EnsemblMetazoa" id="HelroP177270"/>
    </source>
</evidence>
<dbReference type="GO" id="GO:0051225">
    <property type="term" value="P:spindle assembly"/>
    <property type="evidence" value="ECO:0000318"/>
    <property type="project" value="GO_Central"/>
</dbReference>
<gene>
    <name evidence="4" type="primary">20206156</name>
    <name evidence="3" type="ORF">HELRODRAFT_177270</name>
</gene>
<proteinExistence type="predicted"/>